<dbReference type="Pfam" id="PF25967">
    <property type="entry name" value="RND-MFP_C"/>
    <property type="match status" value="1"/>
</dbReference>
<feature type="domain" description="Multidrug resistance protein MdtA-like alpha-helical hairpin" evidence="6">
    <location>
        <begin position="130"/>
        <end position="191"/>
    </location>
</feature>
<evidence type="ECO:0000259" key="7">
    <source>
        <dbReference type="Pfam" id="PF25917"/>
    </source>
</evidence>
<evidence type="ECO:0000256" key="2">
    <source>
        <dbReference type="ARBA" id="ARBA00009477"/>
    </source>
</evidence>
<dbReference type="EMBL" id="BSOB01000015">
    <property type="protein sequence ID" value="GLQ92853.1"/>
    <property type="molecule type" value="Genomic_DNA"/>
</dbReference>
<organism evidence="10 11">
    <name type="scientific">Dyella acidisoli</name>
    <dbReference type="NCBI Taxonomy" id="1867834"/>
    <lineage>
        <taxon>Bacteria</taxon>
        <taxon>Pseudomonadati</taxon>
        <taxon>Pseudomonadota</taxon>
        <taxon>Gammaproteobacteria</taxon>
        <taxon>Lysobacterales</taxon>
        <taxon>Rhodanobacteraceae</taxon>
        <taxon>Dyella</taxon>
    </lineage>
</organism>
<gene>
    <name evidence="10" type="ORF">GCM10007901_18040</name>
</gene>
<comment type="similarity">
    <text evidence="2">Belongs to the membrane fusion protein (MFP) (TC 8.A.1) family.</text>
</comment>
<evidence type="ECO:0000256" key="4">
    <source>
        <dbReference type="SAM" id="MobiDB-lite"/>
    </source>
</evidence>
<evidence type="ECO:0000313" key="10">
    <source>
        <dbReference type="EMBL" id="GLQ92853.1"/>
    </source>
</evidence>
<keyword evidence="11" id="KW-1185">Reference proteome</keyword>
<feature type="domain" description="Multidrug resistance protein MdtA-like barrel-sandwich hybrid" evidence="7">
    <location>
        <begin position="91"/>
        <end position="226"/>
    </location>
</feature>
<dbReference type="Gene3D" id="2.40.30.170">
    <property type="match status" value="1"/>
</dbReference>
<dbReference type="PANTHER" id="PTHR30469:SF37">
    <property type="entry name" value="RAGD PROTEIN"/>
    <property type="match status" value="1"/>
</dbReference>
<dbReference type="Pfam" id="PF25876">
    <property type="entry name" value="HH_MFP_RND"/>
    <property type="match status" value="1"/>
</dbReference>
<dbReference type="InterPro" id="IPR058624">
    <property type="entry name" value="MdtA-like_HH"/>
</dbReference>
<name>A0ABQ5XMQ4_9GAMM</name>
<feature type="domain" description="Multidrug resistance protein MdtA-like C-terminal permuted SH3" evidence="9">
    <location>
        <begin position="322"/>
        <end position="375"/>
    </location>
</feature>
<comment type="caution">
    <text evidence="10">The sequence shown here is derived from an EMBL/GenBank/DDBJ whole genome shotgun (WGS) entry which is preliminary data.</text>
</comment>
<evidence type="ECO:0000259" key="6">
    <source>
        <dbReference type="Pfam" id="PF25876"/>
    </source>
</evidence>
<keyword evidence="5" id="KW-1133">Transmembrane helix</keyword>
<feature type="domain" description="CusB-like beta-barrel" evidence="8">
    <location>
        <begin position="244"/>
        <end position="314"/>
    </location>
</feature>
<evidence type="ECO:0000256" key="1">
    <source>
        <dbReference type="ARBA" id="ARBA00004196"/>
    </source>
</evidence>
<dbReference type="Pfam" id="PF25954">
    <property type="entry name" value="Beta-barrel_RND_2"/>
    <property type="match status" value="1"/>
</dbReference>
<reference evidence="11" key="1">
    <citation type="journal article" date="2019" name="Int. J. Syst. Evol. Microbiol.">
        <title>The Global Catalogue of Microorganisms (GCM) 10K type strain sequencing project: providing services to taxonomists for standard genome sequencing and annotation.</title>
        <authorList>
            <consortium name="The Broad Institute Genomics Platform"/>
            <consortium name="The Broad Institute Genome Sequencing Center for Infectious Disease"/>
            <person name="Wu L."/>
            <person name="Ma J."/>
        </authorList>
    </citation>
    <scope>NUCLEOTIDE SEQUENCE [LARGE SCALE GENOMIC DNA]</scope>
    <source>
        <strain evidence="11">NBRC 111980</strain>
    </source>
</reference>
<evidence type="ECO:0000256" key="5">
    <source>
        <dbReference type="SAM" id="Phobius"/>
    </source>
</evidence>
<evidence type="ECO:0000313" key="11">
    <source>
        <dbReference type="Proteomes" id="UP001156670"/>
    </source>
</evidence>
<sequence length="408" mass="43566">MFPYQAFLMSHNAVNVAVVRKPKHLKVVGIGAAVIAALVVTVGLAARRYQHQELVQWTDAQLIPSVRLAPSMDPATAHAITLPGHLEAWNSAPIHARVGGYLKAWYKDIGAQVKAGDVLAVIDTPELDQQLEQAKAVLVKAQANAHLADMTAQRWQHLLGSDSVSKQEADEKNGDAEAARANVLAAKADVDRLDALETFKKIVAPFDGVVTARHTDVGDLITANNESGPELFTVADTSRMRLYVPVPQADVGSIKSGMKATLTVPEWPGQSFNATLIGNSEAINPSSGSLLAQFVADNKRGELKPGDYSDVQLDIAVDPHRITVPATALIFRSQGPQVAVMGADGRVHLRKVHVALDLGTSLQIDQGLGPNDQVIENPPDSLMDGDQVRVESDNAGNMAAEDGRVSAR</sequence>
<dbReference type="Gene3D" id="2.40.50.100">
    <property type="match status" value="1"/>
</dbReference>
<keyword evidence="3" id="KW-0813">Transport</keyword>
<accession>A0ABQ5XMQ4</accession>
<comment type="subcellular location">
    <subcellularLocation>
        <location evidence="1">Cell envelope</location>
    </subcellularLocation>
</comment>
<dbReference type="Gene3D" id="1.10.287.470">
    <property type="entry name" value="Helix hairpin bin"/>
    <property type="match status" value="1"/>
</dbReference>
<dbReference type="SUPFAM" id="SSF111369">
    <property type="entry name" value="HlyD-like secretion proteins"/>
    <property type="match status" value="1"/>
</dbReference>
<evidence type="ECO:0000256" key="3">
    <source>
        <dbReference type="ARBA" id="ARBA00022448"/>
    </source>
</evidence>
<dbReference type="InterPro" id="IPR006143">
    <property type="entry name" value="RND_pump_MFP"/>
</dbReference>
<dbReference type="InterPro" id="IPR058627">
    <property type="entry name" value="MdtA-like_C"/>
</dbReference>
<dbReference type="PANTHER" id="PTHR30469">
    <property type="entry name" value="MULTIDRUG RESISTANCE PROTEIN MDTA"/>
    <property type="match status" value="1"/>
</dbReference>
<dbReference type="InterPro" id="IPR058792">
    <property type="entry name" value="Beta-barrel_RND_2"/>
</dbReference>
<dbReference type="Gene3D" id="2.40.420.20">
    <property type="match status" value="1"/>
</dbReference>
<evidence type="ECO:0000259" key="9">
    <source>
        <dbReference type="Pfam" id="PF25967"/>
    </source>
</evidence>
<dbReference type="Proteomes" id="UP001156670">
    <property type="component" value="Unassembled WGS sequence"/>
</dbReference>
<dbReference type="NCBIfam" id="TIGR01730">
    <property type="entry name" value="RND_mfp"/>
    <property type="match status" value="1"/>
</dbReference>
<evidence type="ECO:0000259" key="8">
    <source>
        <dbReference type="Pfam" id="PF25954"/>
    </source>
</evidence>
<feature type="transmembrane region" description="Helical" evidence="5">
    <location>
        <begin position="27"/>
        <end position="46"/>
    </location>
</feature>
<feature type="region of interest" description="Disordered" evidence="4">
    <location>
        <begin position="367"/>
        <end position="408"/>
    </location>
</feature>
<dbReference type="InterPro" id="IPR058625">
    <property type="entry name" value="MdtA-like_BSH"/>
</dbReference>
<keyword evidence="5" id="KW-0812">Transmembrane</keyword>
<dbReference type="Pfam" id="PF25917">
    <property type="entry name" value="BSH_RND"/>
    <property type="match status" value="1"/>
</dbReference>
<protein>
    <submittedName>
        <fullName evidence="10">RND transporter MFP subunit</fullName>
    </submittedName>
</protein>
<proteinExistence type="inferred from homology"/>
<keyword evidence="5" id="KW-0472">Membrane</keyword>